<dbReference type="PANTHER" id="PTHR46278">
    <property type="entry name" value="DEHYDROGENASE, PUTATIVE-RELATED"/>
    <property type="match status" value="1"/>
</dbReference>
<feature type="binding site" evidence="15">
    <location>
        <position position="245"/>
    </location>
    <ligand>
        <name>substrate</name>
    </ligand>
</feature>
<dbReference type="NCBIfam" id="NF011456">
    <property type="entry name" value="PRK14874.1"/>
    <property type="match status" value="1"/>
</dbReference>
<dbReference type="GO" id="GO:0004073">
    <property type="term" value="F:aspartate-semialdehyde dehydrogenase activity"/>
    <property type="evidence" value="ECO:0007669"/>
    <property type="project" value="UniProtKB-EC"/>
</dbReference>
<evidence type="ECO:0000256" key="12">
    <source>
        <dbReference type="ARBA" id="ARBA00023154"/>
    </source>
</evidence>
<dbReference type="HAMAP" id="MF_02121">
    <property type="entry name" value="ASADH"/>
    <property type="match status" value="1"/>
</dbReference>
<feature type="binding site" evidence="15">
    <location>
        <begin position="43"/>
        <end position="44"/>
    </location>
    <ligand>
        <name>NADP(+)</name>
        <dbReference type="ChEBI" id="CHEBI:58349"/>
    </ligand>
</feature>
<proteinExistence type="inferred from homology"/>
<evidence type="ECO:0000256" key="5">
    <source>
        <dbReference type="ARBA" id="ARBA00011738"/>
    </source>
</evidence>
<feature type="binding site" evidence="15">
    <location>
        <begin position="15"/>
        <end position="18"/>
    </location>
    <ligand>
        <name>NADP(+)</name>
        <dbReference type="ChEBI" id="CHEBI:58349"/>
    </ligand>
</feature>
<organism evidence="17 18">
    <name type="scientific">Allobacillus halotolerans</name>
    <dbReference type="NCBI Taxonomy" id="570278"/>
    <lineage>
        <taxon>Bacteria</taxon>
        <taxon>Bacillati</taxon>
        <taxon>Bacillota</taxon>
        <taxon>Bacilli</taxon>
        <taxon>Bacillales</taxon>
        <taxon>Bacillaceae</taxon>
        <taxon>Allobacillus</taxon>
    </lineage>
</organism>
<evidence type="ECO:0000256" key="8">
    <source>
        <dbReference type="ARBA" id="ARBA00022697"/>
    </source>
</evidence>
<comment type="catalytic activity">
    <reaction evidence="14 15">
        <text>L-aspartate 4-semialdehyde + phosphate + NADP(+) = 4-phospho-L-aspartate + NADPH + H(+)</text>
        <dbReference type="Rhea" id="RHEA:24284"/>
        <dbReference type="ChEBI" id="CHEBI:15378"/>
        <dbReference type="ChEBI" id="CHEBI:43474"/>
        <dbReference type="ChEBI" id="CHEBI:57535"/>
        <dbReference type="ChEBI" id="CHEBI:57783"/>
        <dbReference type="ChEBI" id="CHEBI:58349"/>
        <dbReference type="ChEBI" id="CHEBI:537519"/>
        <dbReference type="EC" id="1.2.1.11"/>
    </reaction>
</comment>
<dbReference type="Pfam" id="PF02774">
    <property type="entry name" value="Semialdhyde_dhC"/>
    <property type="match status" value="1"/>
</dbReference>
<feature type="active site" description="Proton acceptor" evidence="15">
    <location>
        <position position="252"/>
    </location>
</feature>
<evidence type="ECO:0000259" key="16">
    <source>
        <dbReference type="SMART" id="SM00859"/>
    </source>
</evidence>
<sequence length="347" mass="38491">MTNSNQYNVAVVGVTGAVGQRIIEMLEQVDFPVNQLIPLASKRSVGKTVDFKGESIEIKEALPEQFDDVDIAFFSAGGSVSKQLAPEAVERGAVVIDNTSAYRMDEQVPLVVPEVNEQDILNHQGIIANPNCSTIQMVAALEPIRQKYGMKRIIVSTYQSVSGSGNQAMDELTHQSQAMLNNEEVFAEVLPVKSEKKHFPIAFNALPQIDTFDENHYTLEEMKMVNETKKIMHDDELQVSATCVRLPFYYSHAESVYVEIDHDNISIDQFQGALKGAPGVVLQDDVHHQIYPTPLSAEGKTDVFVGRIRKDLDVSNGFHLWVVSDNLLKGAAWNSVQIAQSYIKLAK</sequence>
<comment type="pathway">
    <text evidence="2 15">Amino-acid biosynthesis; L-lysine biosynthesis via DAP pathway; (S)-tetrahydrodipicolinate from L-aspartate: step 2/4.</text>
</comment>
<feature type="binding site" evidence="15">
    <location>
        <position position="103"/>
    </location>
    <ligand>
        <name>phosphate</name>
        <dbReference type="ChEBI" id="CHEBI:43474"/>
    </ligand>
</feature>
<comment type="pathway">
    <text evidence="1 15">Amino-acid biosynthesis; L-methionine biosynthesis via de novo pathway; L-homoserine from L-aspartate: step 2/3.</text>
</comment>
<evidence type="ECO:0000256" key="13">
    <source>
        <dbReference type="ARBA" id="ARBA00023167"/>
    </source>
</evidence>
<keyword evidence="12 15" id="KW-0457">Lysine biosynthesis</keyword>
<evidence type="ECO:0000256" key="7">
    <source>
        <dbReference type="ARBA" id="ARBA00022605"/>
    </source>
</evidence>
<dbReference type="Proteomes" id="UP000812672">
    <property type="component" value="Unassembled WGS sequence"/>
</dbReference>
<keyword evidence="7 15" id="KW-0028">Amino-acid biosynthesis</keyword>
<evidence type="ECO:0000313" key="17">
    <source>
        <dbReference type="EMBL" id="MBU6081089.1"/>
    </source>
</evidence>
<dbReference type="InterPro" id="IPR012280">
    <property type="entry name" value="Semialdhyde_DH_dimer_dom"/>
</dbReference>
<keyword evidence="9 15" id="KW-0521">NADP</keyword>
<dbReference type="SMART" id="SM00859">
    <property type="entry name" value="Semialdhyde_dh"/>
    <property type="match status" value="1"/>
</dbReference>
<dbReference type="RefSeq" id="WP_216687389.1">
    <property type="nucleotide sequence ID" value="NZ_CAUPKR010000005.1"/>
</dbReference>
<feature type="binding site" evidence="15">
    <location>
        <position position="326"/>
    </location>
    <ligand>
        <name>NADP(+)</name>
        <dbReference type="ChEBI" id="CHEBI:58349"/>
    </ligand>
</feature>
<dbReference type="PROSITE" id="PS01103">
    <property type="entry name" value="ASD"/>
    <property type="match status" value="1"/>
</dbReference>
<reference evidence="17 18" key="1">
    <citation type="journal article" date="2011" name="Int. J. Syst. Evol. Microbiol.">
        <title>Allobacillus halotolerans gen. nov., sp. nov. isolated from shrimp paste.</title>
        <authorList>
            <person name="Sheu S.Y."/>
            <person name="Arun A.B."/>
            <person name="Jiang S.R."/>
            <person name="Young C.C."/>
            <person name="Chen W.M."/>
        </authorList>
    </citation>
    <scope>NUCLEOTIDE SEQUENCE [LARGE SCALE GENOMIC DNA]</scope>
    <source>
        <strain evidence="17 18">LMG 24826</strain>
    </source>
</reference>
<comment type="pathway">
    <text evidence="3 15">Amino-acid biosynthesis; L-threonine biosynthesis; L-threonine from L-aspartate: step 2/5.</text>
</comment>
<evidence type="ECO:0000256" key="11">
    <source>
        <dbReference type="ARBA" id="ARBA00023002"/>
    </source>
</evidence>
<accession>A0ABS6GPN5</accession>
<dbReference type="PANTHER" id="PTHR46278:SF2">
    <property type="entry name" value="ASPARTATE-SEMIALDEHYDE DEHYDROGENASE"/>
    <property type="match status" value="1"/>
</dbReference>
<feature type="binding site" evidence="15">
    <location>
        <position position="159"/>
    </location>
    <ligand>
        <name>substrate</name>
    </ligand>
</feature>
<evidence type="ECO:0000256" key="10">
    <source>
        <dbReference type="ARBA" id="ARBA00022915"/>
    </source>
</evidence>
<comment type="subunit">
    <text evidence="5 15">Homodimer.</text>
</comment>
<evidence type="ECO:0000256" key="1">
    <source>
        <dbReference type="ARBA" id="ARBA00005021"/>
    </source>
</evidence>
<evidence type="ECO:0000256" key="14">
    <source>
        <dbReference type="ARBA" id="ARBA00047891"/>
    </source>
</evidence>
<dbReference type="CDD" id="cd18131">
    <property type="entry name" value="ASADH_C_bac_euk_like"/>
    <property type="match status" value="1"/>
</dbReference>
<feature type="active site" description="Acyl-thioester intermediate" evidence="15">
    <location>
        <position position="132"/>
    </location>
</feature>
<dbReference type="InterPro" id="IPR000534">
    <property type="entry name" value="Semialdehyde_DH_NAD-bd"/>
</dbReference>
<dbReference type="NCBIfam" id="TIGR01296">
    <property type="entry name" value="asd_B"/>
    <property type="match status" value="1"/>
</dbReference>
<evidence type="ECO:0000256" key="3">
    <source>
        <dbReference type="ARBA" id="ARBA00005097"/>
    </source>
</evidence>
<feature type="binding site" evidence="15">
    <location>
        <begin position="162"/>
        <end position="163"/>
    </location>
    <ligand>
        <name>NADP(+)</name>
        <dbReference type="ChEBI" id="CHEBI:58349"/>
    </ligand>
</feature>
<evidence type="ECO:0000256" key="4">
    <source>
        <dbReference type="ARBA" id="ARBA00010584"/>
    </source>
</evidence>
<feature type="domain" description="Semialdehyde dehydrogenase NAD-binding" evidence="16">
    <location>
        <begin position="8"/>
        <end position="123"/>
    </location>
</feature>
<dbReference type="InterPro" id="IPR000319">
    <property type="entry name" value="Asp-semialdehyde_DH_CS"/>
</dbReference>
<protein>
    <recommendedName>
        <fullName evidence="6 15">Aspartate-semialdehyde dehydrogenase</fullName>
        <shortName evidence="15">ASA dehydrogenase</shortName>
        <shortName evidence="15">ASADH</shortName>
        <ecNumber evidence="6 15">1.2.1.11</ecNumber>
    </recommendedName>
    <alternativeName>
        <fullName evidence="15">Aspartate-beta-semialdehyde dehydrogenase</fullName>
    </alternativeName>
</protein>
<comment type="similarity">
    <text evidence="4 15">Belongs to the aspartate-semialdehyde dehydrogenase family.</text>
</comment>
<comment type="function">
    <text evidence="15">Catalyzes the NADPH-dependent formation of L-aspartate-semialdehyde (L-ASA) by the reductive dephosphorylation of L-aspartyl-4-phosphate.</text>
</comment>
<dbReference type="EC" id="1.2.1.11" evidence="6 15"/>
<comment type="caution">
    <text evidence="15">Lacks conserved residue(s) required for the propagation of feature annotation.</text>
</comment>
<evidence type="ECO:0000256" key="6">
    <source>
        <dbReference type="ARBA" id="ARBA00013120"/>
    </source>
</evidence>
<keyword evidence="11 15" id="KW-0560">Oxidoreductase</keyword>
<dbReference type="CDD" id="cd02316">
    <property type="entry name" value="VcASADH2_like_N"/>
    <property type="match status" value="1"/>
</dbReference>
<dbReference type="PIRSF" id="PIRSF000148">
    <property type="entry name" value="ASA_dh"/>
    <property type="match status" value="1"/>
</dbReference>
<comment type="caution">
    <text evidence="17">The sequence shown here is derived from an EMBL/GenBank/DDBJ whole genome shotgun (WGS) entry which is preliminary data.</text>
</comment>
<dbReference type="InterPro" id="IPR012080">
    <property type="entry name" value="Asp_semialdehyde_DH"/>
</dbReference>
<keyword evidence="18" id="KW-1185">Reference proteome</keyword>
<name>A0ABS6GPN5_9BACI</name>
<gene>
    <name evidence="15" type="primary">asd</name>
    <name evidence="17" type="ORF">KQ486_08650</name>
</gene>
<keyword evidence="13 15" id="KW-0486">Methionine biosynthesis</keyword>
<evidence type="ECO:0000256" key="2">
    <source>
        <dbReference type="ARBA" id="ARBA00005076"/>
    </source>
</evidence>
<evidence type="ECO:0000313" key="18">
    <source>
        <dbReference type="Proteomes" id="UP000812672"/>
    </source>
</evidence>
<dbReference type="InterPro" id="IPR005986">
    <property type="entry name" value="Asp_semialdehyde_DH_beta"/>
</dbReference>
<keyword evidence="8 15" id="KW-0791">Threonine biosynthesis</keyword>
<evidence type="ECO:0000256" key="15">
    <source>
        <dbReference type="HAMAP-Rule" id="MF_02121"/>
    </source>
</evidence>
<dbReference type="EMBL" id="JAHLZF010000011">
    <property type="protein sequence ID" value="MBU6081089.1"/>
    <property type="molecule type" value="Genomic_DNA"/>
</dbReference>
<evidence type="ECO:0000256" key="9">
    <source>
        <dbReference type="ARBA" id="ARBA00022857"/>
    </source>
</evidence>
<keyword evidence="10 15" id="KW-0220">Diaminopimelate biosynthesis</keyword>
<dbReference type="Pfam" id="PF01118">
    <property type="entry name" value="Semialdhyde_dh"/>
    <property type="match status" value="1"/>
</dbReference>